<evidence type="ECO:0000313" key="1">
    <source>
        <dbReference type="EMBL" id="EEX17113.1"/>
    </source>
</evidence>
<dbReference type="Proteomes" id="UP000003327">
    <property type="component" value="Unassembled WGS sequence"/>
</dbReference>
<reference evidence="1 2" key="1">
    <citation type="submission" date="2009-09" db="EMBL/GenBank/DDBJ databases">
        <authorList>
            <person name="Weinstock G."/>
            <person name="Sodergren E."/>
            <person name="Clifton S."/>
            <person name="Fulton L."/>
            <person name="Fulton B."/>
            <person name="Courtney L."/>
            <person name="Fronick C."/>
            <person name="Harrison M."/>
            <person name="Strong C."/>
            <person name="Farmer C."/>
            <person name="Delahaunty K."/>
            <person name="Markovic C."/>
            <person name="Hall O."/>
            <person name="Minx P."/>
            <person name="Tomlinson C."/>
            <person name="Mitreva M."/>
            <person name="Nelson J."/>
            <person name="Hou S."/>
            <person name="Wollam A."/>
            <person name="Pepin K.H."/>
            <person name="Johnson M."/>
            <person name="Bhonagiri V."/>
            <person name="Nash W.E."/>
            <person name="Warren W."/>
            <person name="Chinwalla A."/>
            <person name="Mardis E.R."/>
            <person name="Wilson R.K."/>
        </authorList>
    </citation>
    <scope>NUCLEOTIDE SEQUENCE [LARGE SCALE GENOMIC DNA]</scope>
    <source>
        <strain evidence="1 2">F0319</strain>
    </source>
</reference>
<gene>
    <name evidence="1" type="ORF">HMPREF0973_02984</name>
</gene>
<dbReference type="EMBL" id="ACVA01000076">
    <property type="protein sequence ID" value="EEX17113.1"/>
    <property type="molecule type" value="Genomic_DNA"/>
</dbReference>
<accession>C9MTK6</accession>
<keyword evidence="2" id="KW-1185">Reference proteome</keyword>
<organism evidence="1 2">
    <name type="scientific">Prevotella veroralis F0319</name>
    <dbReference type="NCBI Taxonomy" id="649761"/>
    <lineage>
        <taxon>Bacteria</taxon>
        <taxon>Pseudomonadati</taxon>
        <taxon>Bacteroidota</taxon>
        <taxon>Bacteroidia</taxon>
        <taxon>Bacteroidales</taxon>
        <taxon>Prevotellaceae</taxon>
        <taxon>Prevotella</taxon>
    </lineage>
</organism>
<proteinExistence type="predicted"/>
<dbReference type="AlphaFoldDB" id="C9MTK6"/>
<evidence type="ECO:0000313" key="2">
    <source>
        <dbReference type="Proteomes" id="UP000003327"/>
    </source>
</evidence>
<protein>
    <submittedName>
        <fullName evidence="1">Uncharacterized protein</fullName>
    </submittedName>
</protein>
<sequence length="202" mass="22516">MQDYLCSYICIGNGLFNNVYGRSGSYVTAGEKDYAERMNQIEAQKEEYYKQLGVAPGVPIEKGAYGDPENTGVGYNTVITNLGDHTVPEGWVQIPKHNDTPNIELGAPISWNDPTTPMTRRQAMVISLMTQPRRKPSSITAIILDQLLTSLMTRVTSHNMTLTCRMASYLSMNIVVARTCLTSSMARRWILIQACIIMVQDT</sequence>
<dbReference type="HOGENOM" id="CLU_1353622_0_0_10"/>
<dbReference type="STRING" id="649761.HMPREF0973_02984"/>
<name>C9MTK6_9BACT</name>
<comment type="caution">
    <text evidence="1">The sequence shown here is derived from an EMBL/GenBank/DDBJ whole genome shotgun (WGS) entry which is preliminary data.</text>
</comment>